<dbReference type="Gene3D" id="3.40.50.300">
    <property type="entry name" value="P-loop containing nucleotide triphosphate hydrolases"/>
    <property type="match status" value="1"/>
</dbReference>
<evidence type="ECO:0000256" key="1">
    <source>
        <dbReference type="ARBA" id="ARBA00004370"/>
    </source>
</evidence>
<comment type="subcellular location">
    <subcellularLocation>
        <location evidence="1">Membrane</location>
    </subcellularLocation>
</comment>
<protein>
    <recommendedName>
        <fullName evidence="7">ABC transporter domain-containing protein</fullName>
    </recommendedName>
</protein>
<keyword evidence="3" id="KW-1003">Cell membrane</keyword>
<evidence type="ECO:0000313" key="8">
    <source>
        <dbReference type="EMBL" id="KKL81642.1"/>
    </source>
</evidence>
<dbReference type="PANTHER" id="PTHR43297:SF14">
    <property type="entry name" value="ATPASE AAA-TYPE CORE DOMAIN-CONTAINING PROTEIN"/>
    <property type="match status" value="1"/>
</dbReference>
<evidence type="ECO:0000256" key="3">
    <source>
        <dbReference type="ARBA" id="ARBA00022475"/>
    </source>
</evidence>
<evidence type="ECO:0000259" key="7">
    <source>
        <dbReference type="Pfam" id="PF00005"/>
    </source>
</evidence>
<keyword evidence="2" id="KW-0813">Transport</keyword>
<dbReference type="PANTHER" id="PTHR43297">
    <property type="entry name" value="OLIGOPEPTIDE TRANSPORT ATP-BINDING PROTEIN APPD"/>
    <property type="match status" value="1"/>
</dbReference>
<dbReference type="Pfam" id="PF00005">
    <property type="entry name" value="ABC_tran"/>
    <property type="match status" value="1"/>
</dbReference>
<organism evidence="8">
    <name type="scientific">marine sediment metagenome</name>
    <dbReference type="NCBI Taxonomy" id="412755"/>
    <lineage>
        <taxon>unclassified sequences</taxon>
        <taxon>metagenomes</taxon>
        <taxon>ecological metagenomes</taxon>
    </lineage>
</organism>
<dbReference type="AlphaFoldDB" id="A0A0F9I2R8"/>
<evidence type="ECO:0000256" key="6">
    <source>
        <dbReference type="ARBA" id="ARBA00023136"/>
    </source>
</evidence>
<feature type="non-terminal residue" evidence="8">
    <location>
        <position position="75"/>
    </location>
</feature>
<keyword evidence="5" id="KW-1278">Translocase</keyword>
<dbReference type="GO" id="GO:0016020">
    <property type="term" value="C:membrane"/>
    <property type="evidence" value="ECO:0007669"/>
    <property type="project" value="UniProtKB-SubCell"/>
</dbReference>
<name>A0A0F9I2R8_9ZZZZ</name>
<gene>
    <name evidence="8" type="ORF">LCGC14_1992700</name>
</gene>
<comment type="caution">
    <text evidence="8">The sequence shown here is derived from an EMBL/GenBank/DDBJ whole genome shotgun (WGS) entry which is preliminary data.</text>
</comment>
<evidence type="ECO:0000256" key="2">
    <source>
        <dbReference type="ARBA" id="ARBA00022448"/>
    </source>
</evidence>
<dbReference type="EMBL" id="LAZR01022506">
    <property type="protein sequence ID" value="KKL81642.1"/>
    <property type="molecule type" value="Genomic_DNA"/>
</dbReference>
<keyword evidence="4" id="KW-0997">Cell inner membrane</keyword>
<evidence type="ECO:0000256" key="5">
    <source>
        <dbReference type="ARBA" id="ARBA00022967"/>
    </source>
</evidence>
<sequence length="75" mass="8093">MENIKTPVLKVENLAISYKMRRGEVPAVRDVSFEIHPGETLGLVGESGCGKSTVAFGIVNFLDRNGSILNGSILF</sequence>
<proteinExistence type="predicted"/>
<dbReference type="GO" id="GO:0016887">
    <property type="term" value="F:ATP hydrolysis activity"/>
    <property type="evidence" value="ECO:0007669"/>
    <property type="project" value="InterPro"/>
</dbReference>
<reference evidence="8" key="1">
    <citation type="journal article" date="2015" name="Nature">
        <title>Complex archaea that bridge the gap between prokaryotes and eukaryotes.</title>
        <authorList>
            <person name="Spang A."/>
            <person name="Saw J.H."/>
            <person name="Jorgensen S.L."/>
            <person name="Zaremba-Niedzwiedzka K."/>
            <person name="Martijn J."/>
            <person name="Lind A.E."/>
            <person name="van Eijk R."/>
            <person name="Schleper C."/>
            <person name="Guy L."/>
            <person name="Ettema T.J."/>
        </authorList>
    </citation>
    <scope>NUCLEOTIDE SEQUENCE</scope>
</reference>
<dbReference type="SUPFAM" id="SSF52540">
    <property type="entry name" value="P-loop containing nucleoside triphosphate hydrolases"/>
    <property type="match status" value="1"/>
</dbReference>
<dbReference type="GO" id="GO:0005524">
    <property type="term" value="F:ATP binding"/>
    <property type="evidence" value="ECO:0007669"/>
    <property type="project" value="InterPro"/>
</dbReference>
<keyword evidence="6" id="KW-0472">Membrane</keyword>
<accession>A0A0F9I2R8</accession>
<dbReference type="InterPro" id="IPR027417">
    <property type="entry name" value="P-loop_NTPase"/>
</dbReference>
<dbReference type="InterPro" id="IPR050388">
    <property type="entry name" value="ABC_Ni/Peptide_Import"/>
</dbReference>
<feature type="domain" description="ABC transporter" evidence="7">
    <location>
        <begin position="29"/>
        <end position="69"/>
    </location>
</feature>
<dbReference type="InterPro" id="IPR003439">
    <property type="entry name" value="ABC_transporter-like_ATP-bd"/>
</dbReference>
<evidence type="ECO:0000256" key="4">
    <source>
        <dbReference type="ARBA" id="ARBA00022519"/>
    </source>
</evidence>